<evidence type="ECO:0000259" key="4">
    <source>
        <dbReference type="Pfam" id="PF16363"/>
    </source>
</evidence>
<keyword evidence="2" id="KW-0520">NAD</keyword>
<keyword evidence="6" id="KW-1185">Reference proteome</keyword>
<protein>
    <submittedName>
        <fullName evidence="5">dTDP-glucose 4,6-dehydratase</fullName>
    </submittedName>
</protein>
<dbReference type="GO" id="GO:0008460">
    <property type="term" value="F:dTDP-glucose 4,6-dehydratase activity"/>
    <property type="evidence" value="ECO:0007669"/>
    <property type="project" value="InterPro"/>
</dbReference>
<dbReference type="KEGG" id="mhi:Mhar_1099"/>
<name>G7WMH2_METH6</name>
<dbReference type="CDD" id="cd05246">
    <property type="entry name" value="dTDP_GD_SDR_e"/>
    <property type="match status" value="1"/>
</dbReference>
<dbReference type="HOGENOM" id="CLU_007383_1_14_2"/>
<organism evidence="5 6">
    <name type="scientific">Methanothrix harundinacea (strain 6Ac)</name>
    <name type="common">Methanosaeta harundinacea</name>
    <dbReference type="NCBI Taxonomy" id="1110509"/>
    <lineage>
        <taxon>Archaea</taxon>
        <taxon>Methanobacteriati</taxon>
        <taxon>Methanobacteriota</taxon>
        <taxon>Stenosarchaea group</taxon>
        <taxon>Methanomicrobia</taxon>
        <taxon>Methanotrichales</taxon>
        <taxon>Methanotrichaceae</taxon>
        <taxon>Methanothrix</taxon>
    </lineage>
</organism>
<feature type="domain" description="NAD(P)-binding" evidence="4">
    <location>
        <begin position="4"/>
        <end position="303"/>
    </location>
</feature>
<evidence type="ECO:0000313" key="5">
    <source>
        <dbReference type="EMBL" id="AET64467.1"/>
    </source>
</evidence>
<dbReference type="GO" id="GO:0009225">
    <property type="term" value="P:nucleotide-sugar metabolic process"/>
    <property type="evidence" value="ECO:0007669"/>
    <property type="project" value="InterPro"/>
</dbReference>
<dbReference type="InterPro" id="IPR005888">
    <property type="entry name" value="dTDP_Gluc_deHydtase"/>
</dbReference>
<evidence type="ECO:0000256" key="2">
    <source>
        <dbReference type="ARBA" id="ARBA00023027"/>
    </source>
</evidence>
<evidence type="ECO:0000313" key="6">
    <source>
        <dbReference type="Proteomes" id="UP000005877"/>
    </source>
</evidence>
<dbReference type="RefSeq" id="WP_014586652.1">
    <property type="nucleotide sequence ID" value="NC_017527.1"/>
</dbReference>
<dbReference type="AlphaFoldDB" id="G7WMH2"/>
<dbReference type="Gene3D" id="3.90.25.10">
    <property type="entry name" value="UDP-galactose 4-epimerase, domain 1"/>
    <property type="match status" value="1"/>
</dbReference>
<dbReference type="EMBL" id="CP003117">
    <property type="protein sequence ID" value="AET64467.1"/>
    <property type="molecule type" value="Genomic_DNA"/>
</dbReference>
<sequence length="332" mass="37410">MRLLVTGGMGFIGSNFIRHYLERHQEARIVNVDALKAGSNPESLRGIDEERYTFVEGDISDRLLMADLVEKADAVVNFAAETHVDRSISGPEPFLASNVAGTFSILEALRTRNPGARLVHISTDEVYGDVLSGSFRETDALRPSSPYSASKAASDVFVSAYARTYGLSAMITRCTNNYGPRQFPEKLIPKAIIRANTSLKVPIYGTGENVRDWIFVLDHCRAVEMVLEAGEAGEVYNVSSGEERTNLAVVRALLEILGKGEEAIEFVEDRPGHDLRYSLDSSKIRRELGWRPDWGFREGMEETVRWYVENESWWRPLIDDRVLHPTPWKLEW</sequence>
<keyword evidence="3" id="KW-0456">Lyase</keyword>
<dbReference type="GeneID" id="12510268"/>
<dbReference type="InterPro" id="IPR020904">
    <property type="entry name" value="Sc_DH/Rdtase_CS"/>
</dbReference>
<evidence type="ECO:0000256" key="3">
    <source>
        <dbReference type="ARBA" id="ARBA00023239"/>
    </source>
</evidence>
<dbReference type="PANTHER" id="PTHR43000">
    <property type="entry name" value="DTDP-D-GLUCOSE 4,6-DEHYDRATASE-RELATED"/>
    <property type="match status" value="1"/>
</dbReference>
<dbReference type="InterPro" id="IPR016040">
    <property type="entry name" value="NAD(P)-bd_dom"/>
</dbReference>
<reference evidence="5 6" key="1">
    <citation type="journal article" date="2012" name="PLoS ONE">
        <title>The genome characteristics and predicted function of methyl-group oxidation pathway in the obligate aceticlastic methanogens, Methanosaeta spp.</title>
        <authorList>
            <person name="Zhu J."/>
            <person name="Zheng H."/>
            <person name="Ai G."/>
            <person name="Zhang G."/>
            <person name="Liu D."/>
            <person name="Liu X."/>
            <person name="Dong X."/>
        </authorList>
    </citation>
    <scope>NUCLEOTIDE SEQUENCE [LARGE SCALE GENOMIC DNA]</scope>
    <source>
        <strain evidence="5 6">6Ac</strain>
    </source>
</reference>
<accession>G7WMH2</accession>
<dbReference type="OrthoDB" id="4907at2157"/>
<dbReference type="InterPro" id="IPR036291">
    <property type="entry name" value="NAD(P)-bd_dom_sf"/>
</dbReference>
<dbReference type="SUPFAM" id="SSF51735">
    <property type="entry name" value="NAD(P)-binding Rossmann-fold domains"/>
    <property type="match status" value="1"/>
</dbReference>
<dbReference type="STRING" id="1110509.Mhar_1099"/>
<dbReference type="NCBIfam" id="TIGR01181">
    <property type="entry name" value="dTDP_gluc_dehyt"/>
    <property type="match status" value="1"/>
</dbReference>
<dbReference type="Pfam" id="PF16363">
    <property type="entry name" value="GDP_Man_Dehyd"/>
    <property type="match status" value="1"/>
</dbReference>
<dbReference type="PROSITE" id="PS00061">
    <property type="entry name" value="ADH_SHORT"/>
    <property type="match status" value="1"/>
</dbReference>
<dbReference type="Proteomes" id="UP000005877">
    <property type="component" value="Chromosome"/>
</dbReference>
<comment type="cofactor">
    <cofactor evidence="1">
        <name>NAD(+)</name>
        <dbReference type="ChEBI" id="CHEBI:57540"/>
    </cofactor>
</comment>
<dbReference type="Gene3D" id="3.40.50.720">
    <property type="entry name" value="NAD(P)-binding Rossmann-like Domain"/>
    <property type="match status" value="1"/>
</dbReference>
<gene>
    <name evidence="5" type="ordered locus">Mhar_1099</name>
</gene>
<proteinExistence type="predicted"/>
<dbReference type="PATRIC" id="fig|1110509.7.peg.1222"/>
<evidence type="ECO:0000256" key="1">
    <source>
        <dbReference type="ARBA" id="ARBA00001911"/>
    </source>
</evidence>